<organism evidence="5 6">
    <name type="scientific">Dunaliella salina</name>
    <name type="common">Green alga</name>
    <name type="synonym">Protococcus salinus</name>
    <dbReference type="NCBI Taxonomy" id="3046"/>
    <lineage>
        <taxon>Eukaryota</taxon>
        <taxon>Viridiplantae</taxon>
        <taxon>Chlorophyta</taxon>
        <taxon>core chlorophytes</taxon>
        <taxon>Chlorophyceae</taxon>
        <taxon>CS clade</taxon>
        <taxon>Chlamydomonadales</taxon>
        <taxon>Dunaliellaceae</taxon>
        <taxon>Dunaliella</taxon>
    </lineage>
</organism>
<evidence type="ECO:0000313" key="6">
    <source>
        <dbReference type="Proteomes" id="UP000815325"/>
    </source>
</evidence>
<evidence type="ECO:0000256" key="1">
    <source>
        <dbReference type="ARBA" id="ARBA00022553"/>
    </source>
</evidence>
<dbReference type="GO" id="GO:0032259">
    <property type="term" value="P:methylation"/>
    <property type="evidence" value="ECO:0007669"/>
    <property type="project" value="UniProtKB-KW"/>
</dbReference>
<sequence>MWNAGLKPGEAFDARDASPMLKHLIETGKIDVRGKRVLVPGCGRGYDVVALVAAGAEAAVGLELSDRAVEEAKIYLEESKQRLNLSEDAAKRASFLQGEFFSWEPEGGPFDWGYDYTFFCAMHPTMREGQTKSWARVLKAGGELVTLIFPVSAEMDPNQGPPWPVTPEMYQEHFGGAGFALEQMNSVPPELSHKGREGKEFLAFWRRQ</sequence>
<evidence type="ECO:0000256" key="4">
    <source>
        <dbReference type="ARBA" id="ARBA00022691"/>
    </source>
</evidence>
<gene>
    <name evidence="5" type="ORF">DUNSADRAFT_12430</name>
</gene>
<dbReference type="PROSITE" id="PS51585">
    <property type="entry name" value="SAM_MT_TPMT"/>
    <property type="match status" value="1"/>
</dbReference>
<dbReference type="PANTHER" id="PTHR32183">
    <property type="match status" value="1"/>
</dbReference>
<dbReference type="Gene3D" id="3.40.50.150">
    <property type="entry name" value="Vaccinia Virus protein VP39"/>
    <property type="match status" value="1"/>
</dbReference>
<keyword evidence="4" id="KW-0949">S-adenosyl-L-methionine</keyword>
<dbReference type="EMBL" id="MU069914">
    <property type="protein sequence ID" value="KAF5831893.1"/>
    <property type="molecule type" value="Genomic_DNA"/>
</dbReference>
<evidence type="ECO:0000313" key="5">
    <source>
        <dbReference type="EMBL" id="KAF5831893.1"/>
    </source>
</evidence>
<evidence type="ECO:0000256" key="2">
    <source>
        <dbReference type="ARBA" id="ARBA00022603"/>
    </source>
</evidence>
<dbReference type="Pfam" id="PF05724">
    <property type="entry name" value="TPMT"/>
    <property type="match status" value="1"/>
</dbReference>
<reference evidence="5" key="1">
    <citation type="submission" date="2017-08" db="EMBL/GenBank/DDBJ databases">
        <authorList>
            <person name="Polle J.E."/>
            <person name="Barry K."/>
            <person name="Cushman J."/>
            <person name="Schmutz J."/>
            <person name="Tran D."/>
            <person name="Hathwaick L.T."/>
            <person name="Yim W.C."/>
            <person name="Jenkins J."/>
            <person name="Mckie-Krisberg Z.M."/>
            <person name="Prochnik S."/>
            <person name="Lindquist E."/>
            <person name="Dockter R.B."/>
            <person name="Adam C."/>
            <person name="Molina H."/>
            <person name="Bunkerborg J."/>
            <person name="Jin E."/>
            <person name="Buchheim M."/>
            <person name="Magnuson J."/>
        </authorList>
    </citation>
    <scope>NUCLEOTIDE SEQUENCE</scope>
    <source>
        <strain evidence="5">CCAP 19/18</strain>
    </source>
</reference>
<comment type="caution">
    <text evidence="5">The sequence shown here is derived from an EMBL/GenBank/DDBJ whole genome shotgun (WGS) entry which is preliminary data.</text>
</comment>
<dbReference type="GO" id="GO:0008168">
    <property type="term" value="F:methyltransferase activity"/>
    <property type="evidence" value="ECO:0007669"/>
    <property type="project" value="UniProtKB-KW"/>
</dbReference>
<keyword evidence="3" id="KW-0808">Transferase</keyword>
<dbReference type="PANTHER" id="PTHR32183:SF11">
    <property type="entry name" value="THIOL METHYLTRANSFERASE 2-RELATED"/>
    <property type="match status" value="1"/>
</dbReference>
<keyword evidence="6" id="KW-1185">Reference proteome</keyword>
<keyword evidence="2 5" id="KW-0489">Methyltransferase</keyword>
<evidence type="ECO:0000256" key="3">
    <source>
        <dbReference type="ARBA" id="ARBA00022679"/>
    </source>
</evidence>
<proteinExistence type="predicted"/>
<dbReference type="InterPro" id="IPR029063">
    <property type="entry name" value="SAM-dependent_MTases_sf"/>
</dbReference>
<dbReference type="InterPro" id="IPR008854">
    <property type="entry name" value="TPMT"/>
</dbReference>
<accession>A0ABQ7GBC5</accession>
<dbReference type="SUPFAM" id="SSF53335">
    <property type="entry name" value="S-adenosyl-L-methionine-dependent methyltransferases"/>
    <property type="match status" value="1"/>
</dbReference>
<dbReference type="Proteomes" id="UP000815325">
    <property type="component" value="Unassembled WGS sequence"/>
</dbReference>
<protein>
    <submittedName>
        <fullName evidence="5">S-adenosyl-L-methionine-dependent methyltransferase</fullName>
    </submittedName>
</protein>
<keyword evidence="1" id="KW-0597">Phosphoprotein</keyword>
<name>A0ABQ7GBC5_DUNSA</name>